<organism evidence="1 2">
    <name type="scientific">Prymnesium parvum</name>
    <name type="common">Toxic golden alga</name>
    <dbReference type="NCBI Taxonomy" id="97485"/>
    <lineage>
        <taxon>Eukaryota</taxon>
        <taxon>Haptista</taxon>
        <taxon>Haptophyta</taxon>
        <taxon>Prymnesiophyceae</taxon>
        <taxon>Prymnesiales</taxon>
        <taxon>Prymnesiaceae</taxon>
        <taxon>Prymnesium</taxon>
    </lineage>
</organism>
<comment type="caution">
    <text evidence="1">The sequence shown here is derived from an EMBL/GenBank/DDBJ whole genome shotgun (WGS) entry which is preliminary data.</text>
</comment>
<accession>A0AB34IQM3</accession>
<sequence length="268" mass="31321">MIDCLTPQRIVQHGEARSASTFQWYLLCSILRVCRARQRRDVPPPKVICSSRRAETHVQGHERFALQFSPRPPKGVKVKPITLVQKTHSRPSYPARRTVYFTSSHLPQKLLPYSVVHQHYAELVRSPLAAVEAYAPVFNLTREMVREVQMHLRWWMIIRQCCGYQSSQDHRNQLHGFAGRRHAEFDYDYVNCDVYQLPVVERAFLSTRLARQYIPWIQFVREDVSLLRDTSVSPGFCNRTNADIRRGMDFNRRWLNAPPPPSPLISIL</sequence>
<evidence type="ECO:0000313" key="1">
    <source>
        <dbReference type="EMBL" id="KAL1504440.1"/>
    </source>
</evidence>
<reference evidence="1 2" key="1">
    <citation type="journal article" date="2024" name="Science">
        <title>Giant polyketide synthase enzymes in the biosynthesis of giant marine polyether toxins.</title>
        <authorList>
            <person name="Fallon T.R."/>
            <person name="Shende V.V."/>
            <person name="Wierzbicki I.H."/>
            <person name="Pendleton A.L."/>
            <person name="Watervoot N.F."/>
            <person name="Auber R.P."/>
            <person name="Gonzalez D.J."/>
            <person name="Wisecaver J.H."/>
            <person name="Moore B.S."/>
        </authorList>
    </citation>
    <scope>NUCLEOTIDE SEQUENCE [LARGE SCALE GENOMIC DNA]</scope>
    <source>
        <strain evidence="1 2">12B1</strain>
    </source>
</reference>
<keyword evidence="2" id="KW-1185">Reference proteome</keyword>
<dbReference type="AlphaFoldDB" id="A0AB34IQM3"/>
<gene>
    <name evidence="1" type="ORF">AB1Y20_010846</name>
</gene>
<proteinExistence type="predicted"/>
<evidence type="ECO:0000313" key="2">
    <source>
        <dbReference type="Proteomes" id="UP001515480"/>
    </source>
</evidence>
<protein>
    <submittedName>
        <fullName evidence="1">Uncharacterized protein</fullName>
    </submittedName>
</protein>
<name>A0AB34IQM3_PRYPA</name>
<dbReference type="Proteomes" id="UP001515480">
    <property type="component" value="Unassembled WGS sequence"/>
</dbReference>
<dbReference type="EMBL" id="JBGBPQ010000020">
    <property type="protein sequence ID" value="KAL1504440.1"/>
    <property type="molecule type" value="Genomic_DNA"/>
</dbReference>